<gene>
    <name evidence="2" type="ORF">CELE_F36D4.1</name>
    <name evidence="2 4" type="ORF">F36D4.1</name>
</gene>
<reference evidence="2 3" key="1">
    <citation type="journal article" date="1998" name="Science">
        <title>Genome sequence of the nematode C. elegans: a platform for investigating biology.</title>
        <authorList>
            <consortium name="The C. elegans sequencing consortium"/>
            <person name="Sulson J.E."/>
            <person name="Waterston R."/>
        </authorList>
    </citation>
    <scope>NUCLEOTIDE SEQUENCE [LARGE SCALE GENOMIC DNA]</scope>
    <source>
        <strain evidence="2 3">Bristol N2</strain>
    </source>
</reference>
<dbReference type="STRING" id="6239.F36D4.1.1"/>
<name>Q20102_CAEEL</name>
<keyword evidence="3" id="KW-1185">Reference proteome</keyword>
<dbReference type="WormBase" id="F36D4.1">
    <property type="protein sequence ID" value="CE45383"/>
    <property type="gene ID" value="WBGene00018087"/>
</dbReference>
<dbReference type="HOGENOM" id="CLU_133438_0_0_1"/>
<organism evidence="2 3">
    <name type="scientific">Caenorhabditis elegans</name>
    <dbReference type="NCBI Taxonomy" id="6239"/>
    <lineage>
        <taxon>Eukaryota</taxon>
        <taxon>Metazoa</taxon>
        <taxon>Ecdysozoa</taxon>
        <taxon>Nematoda</taxon>
        <taxon>Chromadorea</taxon>
        <taxon>Rhabditida</taxon>
        <taxon>Rhabditina</taxon>
        <taxon>Rhabditomorpha</taxon>
        <taxon>Rhabditoidea</taxon>
        <taxon>Rhabditidae</taxon>
        <taxon>Peloderinae</taxon>
        <taxon>Caenorhabditis</taxon>
    </lineage>
</organism>
<evidence type="ECO:0000313" key="3">
    <source>
        <dbReference type="Proteomes" id="UP000001940"/>
    </source>
</evidence>
<dbReference type="PaxDb" id="6239-F36D4.1"/>
<dbReference type="OMA" id="PLFESWF"/>
<dbReference type="RefSeq" id="NP_505437.3">
    <property type="nucleotide sequence ID" value="NM_073036.3"/>
</dbReference>
<dbReference type="GeneID" id="179323"/>
<dbReference type="SMR" id="Q20102"/>
<dbReference type="eggNOG" id="ENOG502TII2">
    <property type="taxonomic scope" value="Eukaryota"/>
</dbReference>
<dbReference type="IntAct" id="Q20102">
    <property type="interactions" value="1"/>
</dbReference>
<feature type="compositionally biased region" description="Low complexity" evidence="1">
    <location>
        <begin position="9"/>
        <end position="26"/>
    </location>
</feature>
<evidence type="ECO:0000256" key="1">
    <source>
        <dbReference type="SAM" id="MobiDB-lite"/>
    </source>
</evidence>
<dbReference type="UCSC" id="F36D4.1">
    <property type="organism name" value="c. elegans"/>
</dbReference>
<accession>Q20102</accession>
<protein>
    <submittedName>
        <fullName evidence="2">BLOC-1-related complex subunit 7</fullName>
    </submittedName>
</protein>
<evidence type="ECO:0000313" key="2">
    <source>
        <dbReference type="EMBL" id="CCD68611.1"/>
    </source>
</evidence>
<dbReference type="AlphaFoldDB" id="Q20102"/>
<proteinExistence type="predicted"/>
<sequence>MCTIRKSSSRMSNSSAHSSFGTSNDSFSSVQSVILPPVGPFGQKKRTFEYIGVTLVVDKLKLAEWMNGIGKLFGSAELRDNVTNLHMQLVPVIDTLKKVSHLSSEKTKKEIMTLIEEYKTLVVVCENMLDRMEKSADFHSTDMLNDPVLEKQE</sequence>
<evidence type="ECO:0000313" key="4">
    <source>
        <dbReference type="WormBase" id="F36D4.1"/>
    </source>
</evidence>
<dbReference type="OrthoDB" id="5820547at2759"/>
<dbReference type="KEGG" id="cel:CELE_F36D4.1"/>
<dbReference type="FunCoup" id="Q20102">
    <property type="interactions" value="1522"/>
</dbReference>
<dbReference type="AGR" id="WB:WBGene00018087"/>
<dbReference type="CTD" id="179323"/>
<dbReference type="InParanoid" id="Q20102"/>
<feature type="region of interest" description="Disordered" evidence="1">
    <location>
        <begin position="1"/>
        <end position="26"/>
    </location>
</feature>
<dbReference type="Bgee" id="WBGene00018087">
    <property type="expression patterns" value="Expressed in adult organism and 2 other cell types or tissues"/>
</dbReference>
<dbReference type="EMBL" id="BX284605">
    <property type="protein sequence ID" value="CCD68611.1"/>
    <property type="molecule type" value="Genomic_DNA"/>
</dbReference>
<dbReference type="Proteomes" id="UP000001940">
    <property type="component" value="Chromosome V"/>
</dbReference>